<dbReference type="PROSITE" id="PS50174">
    <property type="entry name" value="G_PATCH"/>
    <property type="match status" value="1"/>
</dbReference>
<keyword evidence="5" id="KW-0158">Chromosome</keyword>
<dbReference type="GO" id="GO:0007346">
    <property type="term" value="P:regulation of mitotic cell cycle"/>
    <property type="evidence" value="ECO:0007669"/>
    <property type="project" value="TreeGrafter"/>
</dbReference>
<feature type="compositionally biased region" description="Acidic residues" evidence="14">
    <location>
        <begin position="1038"/>
        <end position="1052"/>
    </location>
</feature>
<evidence type="ECO:0000256" key="9">
    <source>
        <dbReference type="ARBA" id="ARBA00023125"/>
    </source>
</evidence>
<evidence type="ECO:0000256" key="2">
    <source>
        <dbReference type="ARBA" id="ARBA00007478"/>
    </source>
</evidence>
<comment type="subcellular location">
    <subcellularLocation>
        <location evidence="1">Chromosome</location>
    </subcellularLocation>
</comment>
<evidence type="ECO:0000256" key="10">
    <source>
        <dbReference type="ARBA" id="ARBA00023163"/>
    </source>
</evidence>
<evidence type="ECO:0000256" key="14">
    <source>
        <dbReference type="SAM" id="MobiDB-lite"/>
    </source>
</evidence>
<keyword evidence="10" id="KW-0804">Transcription</keyword>
<dbReference type="SMART" id="SM00398">
    <property type="entry name" value="HMG"/>
    <property type="match status" value="1"/>
</dbReference>
<dbReference type="GO" id="GO:0003677">
    <property type="term" value="F:DNA binding"/>
    <property type="evidence" value="ECO:0007669"/>
    <property type="project" value="UniProtKB-UniRule"/>
</dbReference>
<keyword evidence="9 13" id="KW-0238">DNA-binding</keyword>
<dbReference type="GO" id="GO:0012505">
    <property type="term" value="C:endomembrane system"/>
    <property type="evidence" value="ECO:0007669"/>
    <property type="project" value="TreeGrafter"/>
</dbReference>
<name>A0A2I0WDA8_9ASPA</name>
<reference evidence="17 18" key="2">
    <citation type="journal article" date="2017" name="Nature">
        <title>The Apostasia genome and the evolution of orchids.</title>
        <authorList>
            <person name="Zhang G.Q."/>
            <person name="Liu K.W."/>
            <person name="Li Z."/>
            <person name="Lohaus R."/>
            <person name="Hsiao Y.Y."/>
            <person name="Niu S.C."/>
            <person name="Wang J.Y."/>
            <person name="Lin Y.C."/>
            <person name="Xu Q."/>
            <person name="Chen L.J."/>
            <person name="Yoshida K."/>
            <person name="Fujiwara S."/>
            <person name="Wang Z.W."/>
            <person name="Zhang Y.Q."/>
            <person name="Mitsuda N."/>
            <person name="Wang M."/>
            <person name="Liu G.H."/>
            <person name="Pecoraro L."/>
            <person name="Huang H.X."/>
            <person name="Xiao X.J."/>
            <person name="Lin M."/>
            <person name="Wu X.Y."/>
            <person name="Wu W.L."/>
            <person name="Chen Y.Y."/>
            <person name="Chang S.B."/>
            <person name="Sakamoto S."/>
            <person name="Ohme-Takagi M."/>
            <person name="Yagi M."/>
            <person name="Zeng S.J."/>
            <person name="Shen C.Y."/>
            <person name="Yeh C.M."/>
            <person name="Luo Y.B."/>
            <person name="Tsai W.C."/>
            <person name="Van de Peer Y."/>
            <person name="Liu Z.J."/>
        </authorList>
    </citation>
    <scope>NUCLEOTIDE SEQUENCE [LARGE SCALE GENOMIC DNA]</scope>
    <source>
        <tissue evidence="17">The whole plant</tissue>
    </source>
</reference>
<dbReference type="InterPro" id="IPR036910">
    <property type="entry name" value="HMG_box_dom_sf"/>
</dbReference>
<keyword evidence="18" id="KW-1185">Reference proteome</keyword>
<keyword evidence="12 13" id="KW-0539">Nucleus</keyword>
<evidence type="ECO:0000256" key="7">
    <source>
        <dbReference type="ARBA" id="ARBA00022763"/>
    </source>
</evidence>
<dbReference type="AlphaFoldDB" id="A0A2I0WDA8"/>
<dbReference type="Pfam" id="PF08512">
    <property type="entry name" value="Rttp106-like_middle"/>
    <property type="match status" value="1"/>
</dbReference>
<comment type="subunit">
    <text evidence="4">Component of the FACT complex, a stable heterodimer of SPT16 and SSRP1.</text>
</comment>
<sequence length="1108" mass="124349">MRRKSLPDSSLAPPPSRGGAVGESEKQDLLLLSTAIANSDDLAPFITVEIAEVAFVIGAVVDVVADGLIHEEFTRILNALSGAKVTKPGSFRSCQDGYAVKSSLKAEDGLLYPLEKGFFFLPKPPTLILHDEIEYVEFERHGAGGSSVSSHYFDLLIKLKNDNEHLFGNIQRNEYHNLFDFISGKGLKILNLGDGRVTNGVAAVLHNDDDDAVDPHLERIKNAAGGDEDFIAEKDDSGSPTDTSEEEESDAIESGAEKEKPSKKDSKKEVVSKASSLKRKSKDGDDDSKKRKQKKKKDPRAPKRAMSGFMFFSNAERENLKKANPGMSFTDIGRAFGERWKKMSAEEKEPYEAMARADAKRYKEAMAGYKSGGPAINVDSGNESGTIGYLETKQIYSTLLNTTSESRNFFGRLSGSAGEWENIVRAYEKDYVFLGEAAQMIVQNGNYEIPFQKKQVHKIQQQLAELDRKEVEIKRNSSLSAAKYSEYCQELGLQGKNVRLELLEAAKSLPATFSRILEVLNGDSVLKAIEYYSNFCRDAHTENEKSAVVVLQVLRNLHQNPPSLNISMSLEVQNSLHAQSNLCSTHPMAVEGSPDIDVATGDIDWDISLVDTQIDWDIERNELTGDGSGLCEIIDPHKELQVSETGDGVVSDNNTPLNVLEAGIVSGAAETEICWDICIENPQMDAAEHFTPPSSSQEVQQIDPVAPCVPQSLEEERSQLLDTEYRNKILDDLYELKSFLNQRLVEMRSDETSSLQHQVQAVAPNMLQQYAPDAVEALLSEVSLAISLLTNRKTRDMIMILNSKRFLDRLVSTLEEKKNHEVKLRESLKDLAVRRRELQNTLASSWPKQETTIAKTRELKKLCESTLSSVFNGRPKFTSKENEHPLAPKLKRPKTLSWQEHRQLEKERKQREEDEQTKARLDAAIPESNLGFRMLRQMGYKPGTALGKEGCGMAEPVGLEIRRSRAGIGRETPVEAALRKEREAAERLRVQEEDMVADFGSRQRTRWKEKKIVGDYRKAEVALAQLENREVLEAKKEDEEDENDKAEEEEEEEVDLREILMKLREDHYYCLYCGCQCFFFSMNQREHSSLLVLDSLKRTTETQLAGSI</sequence>
<accession>A0A2I0WDA8</accession>
<evidence type="ECO:0000256" key="11">
    <source>
        <dbReference type="ARBA" id="ARBA00023204"/>
    </source>
</evidence>
<dbReference type="InterPro" id="IPR009071">
    <property type="entry name" value="HMG_box_dom"/>
</dbReference>
<evidence type="ECO:0000313" key="18">
    <source>
        <dbReference type="Proteomes" id="UP000233837"/>
    </source>
</evidence>
<dbReference type="SMART" id="SM00443">
    <property type="entry name" value="G_patch"/>
    <property type="match status" value="1"/>
</dbReference>
<feature type="domain" description="HMG box" evidence="15">
    <location>
        <begin position="302"/>
        <end position="370"/>
    </location>
</feature>
<keyword evidence="8" id="KW-0805">Transcription regulation</keyword>
<dbReference type="STRING" id="906689.A0A2I0WDA8"/>
<dbReference type="SUPFAM" id="SSF47095">
    <property type="entry name" value="HMG-box"/>
    <property type="match status" value="1"/>
</dbReference>
<feature type="DNA-binding region" description="HMG box" evidence="13">
    <location>
        <begin position="302"/>
        <end position="370"/>
    </location>
</feature>
<evidence type="ECO:0000313" key="17">
    <source>
        <dbReference type="EMBL" id="PKU73640.1"/>
    </source>
</evidence>
<dbReference type="PANTHER" id="PTHR14894">
    <property type="entry name" value="CDK5 REGULATORY SUBUNIT-ASSOCIATED PROTEIN 3"/>
    <property type="match status" value="1"/>
</dbReference>
<dbReference type="GO" id="GO:0006260">
    <property type="term" value="P:DNA replication"/>
    <property type="evidence" value="ECO:0007669"/>
    <property type="project" value="UniProtKB-KW"/>
</dbReference>
<comment type="similarity">
    <text evidence="2">Belongs to the CDK5RAP3 family.</text>
</comment>
<feature type="compositionally biased region" description="Basic and acidic residues" evidence="14">
    <location>
        <begin position="899"/>
        <end position="919"/>
    </location>
</feature>
<dbReference type="InterPro" id="IPR011993">
    <property type="entry name" value="PH-like_dom_sf"/>
</dbReference>
<reference evidence="17 18" key="1">
    <citation type="journal article" date="2016" name="Sci. Rep.">
        <title>The Dendrobium catenatum Lindl. genome sequence provides insights into polysaccharide synthase, floral development and adaptive evolution.</title>
        <authorList>
            <person name="Zhang G.Q."/>
            <person name="Xu Q."/>
            <person name="Bian C."/>
            <person name="Tsai W.C."/>
            <person name="Yeh C.M."/>
            <person name="Liu K.W."/>
            <person name="Yoshida K."/>
            <person name="Zhang L.S."/>
            <person name="Chang S.B."/>
            <person name="Chen F."/>
            <person name="Shi Y."/>
            <person name="Su Y.Y."/>
            <person name="Zhang Y.Q."/>
            <person name="Chen L.J."/>
            <person name="Yin Y."/>
            <person name="Lin M."/>
            <person name="Huang H."/>
            <person name="Deng H."/>
            <person name="Wang Z.W."/>
            <person name="Zhu S.L."/>
            <person name="Zhao X."/>
            <person name="Deng C."/>
            <person name="Niu S.C."/>
            <person name="Huang J."/>
            <person name="Wang M."/>
            <person name="Liu G.H."/>
            <person name="Yang H.J."/>
            <person name="Xiao X.J."/>
            <person name="Hsiao Y.Y."/>
            <person name="Wu W.L."/>
            <person name="Chen Y.Y."/>
            <person name="Mitsuda N."/>
            <person name="Ohme-Takagi M."/>
            <person name="Luo Y.B."/>
            <person name="Van de Peer Y."/>
            <person name="Liu Z.J."/>
        </authorList>
    </citation>
    <scope>NUCLEOTIDE SEQUENCE [LARGE SCALE GENOMIC DNA]</scope>
    <source>
        <tissue evidence="17">The whole plant</tissue>
    </source>
</reference>
<evidence type="ECO:0000259" key="16">
    <source>
        <dbReference type="PROSITE" id="PS50174"/>
    </source>
</evidence>
<dbReference type="InterPro" id="IPR013719">
    <property type="entry name" value="RTT106/SPT16-like_middle_dom"/>
</dbReference>
<dbReference type="Pfam" id="PF05600">
    <property type="entry name" value="CDK5RAP3"/>
    <property type="match status" value="1"/>
</dbReference>
<feature type="compositionally biased region" description="Basic and acidic residues" evidence="14">
    <location>
        <begin position="255"/>
        <end position="271"/>
    </location>
</feature>
<dbReference type="CDD" id="cd22013">
    <property type="entry name" value="HMG-box_AtSSRP1"/>
    <property type="match status" value="1"/>
</dbReference>
<dbReference type="InterPro" id="IPR000969">
    <property type="entry name" value="SSRP1/POB3"/>
</dbReference>
<protein>
    <submittedName>
        <fullName evidence="17">CDK5RAP3-like protein</fullName>
    </submittedName>
</protein>
<feature type="region of interest" description="Disordered" evidence="14">
    <location>
        <begin position="1032"/>
        <end position="1052"/>
    </location>
</feature>
<evidence type="ECO:0000256" key="3">
    <source>
        <dbReference type="ARBA" id="ARBA00010060"/>
    </source>
</evidence>
<feature type="region of interest" description="Disordered" evidence="14">
    <location>
        <begin position="222"/>
        <end position="307"/>
    </location>
</feature>
<dbReference type="GO" id="GO:0005694">
    <property type="term" value="C:chromosome"/>
    <property type="evidence" value="ECO:0007669"/>
    <property type="project" value="UniProtKB-SubCell"/>
</dbReference>
<dbReference type="FunFam" id="1.10.30.10:FF:000016">
    <property type="entry name" value="FACT complex subunit SSRP1"/>
    <property type="match status" value="1"/>
</dbReference>
<feature type="domain" description="G-patch" evidence="16">
    <location>
        <begin position="927"/>
        <end position="973"/>
    </location>
</feature>
<dbReference type="CDD" id="cd13231">
    <property type="entry name" value="PH2_SSRP1-like"/>
    <property type="match status" value="1"/>
</dbReference>
<organism evidence="17 18">
    <name type="scientific">Dendrobium catenatum</name>
    <dbReference type="NCBI Taxonomy" id="906689"/>
    <lineage>
        <taxon>Eukaryota</taxon>
        <taxon>Viridiplantae</taxon>
        <taxon>Streptophyta</taxon>
        <taxon>Embryophyta</taxon>
        <taxon>Tracheophyta</taxon>
        <taxon>Spermatophyta</taxon>
        <taxon>Magnoliopsida</taxon>
        <taxon>Liliopsida</taxon>
        <taxon>Asparagales</taxon>
        <taxon>Orchidaceae</taxon>
        <taxon>Epidendroideae</taxon>
        <taxon>Malaxideae</taxon>
        <taxon>Dendrobiinae</taxon>
        <taxon>Dendrobium</taxon>
    </lineage>
</organism>
<dbReference type="PROSITE" id="PS50118">
    <property type="entry name" value="HMG_BOX_2"/>
    <property type="match status" value="1"/>
</dbReference>
<evidence type="ECO:0000256" key="12">
    <source>
        <dbReference type="ARBA" id="ARBA00023242"/>
    </source>
</evidence>
<dbReference type="Gene3D" id="1.10.30.10">
    <property type="entry name" value="High mobility group box domain"/>
    <property type="match status" value="1"/>
</dbReference>
<dbReference type="PRINTS" id="PR00887">
    <property type="entry name" value="SSRCOGNITION"/>
</dbReference>
<feature type="region of interest" description="Disordered" evidence="14">
    <location>
        <begin position="1"/>
        <end position="23"/>
    </location>
</feature>
<dbReference type="InterPro" id="IPR008491">
    <property type="entry name" value="CDK5RAP3"/>
</dbReference>
<evidence type="ECO:0000256" key="1">
    <source>
        <dbReference type="ARBA" id="ARBA00004286"/>
    </source>
</evidence>
<evidence type="ECO:0000256" key="4">
    <source>
        <dbReference type="ARBA" id="ARBA00011111"/>
    </source>
</evidence>
<evidence type="ECO:0000256" key="8">
    <source>
        <dbReference type="ARBA" id="ARBA00023015"/>
    </source>
</evidence>
<evidence type="ECO:0000256" key="13">
    <source>
        <dbReference type="PROSITE-ProRule" id="PRU00267"/>
    </source>
</evidence>
<gene>
    <name evidence="17" type="ORF">MA16_Dca009947</name>
</gene>
<dbReference type="InterPro" id="IPR000467">
    <property type="entry name" value="G_patch_dom"/>
</dbReference>
<dbReference type="EMBL" id="KZ502732">
    <property type="protein sequence ID" value="PKU73640.1"/>
    <property type="molecule type" value="Genomic_DNA"/>
</dbReference>
<proteinExistence type="inferred from homology"/>
<feature type="region of interest" description="Disordered" evidence="14">
    <location>
        <begin position="873"/>
        <end position="919"/>
    </location>
</feature>
<dbReference type="GO" id="GO:0005634">
    <property type="term" value="C:nucleus"/>
    <property type="evidence" value="ECO:0007669"/>
    <property type="project" value="UniProtKB-UniRule"/>
</dbReference>
<dbReference type="SUPFAM" id="SSF50729">
    <property type="entry name" value="PH domain-like"/>
    <property type="match status" value="1"/>
</dbReference>
<evidence type="ECO:0000259" key="15">
    <source>
        <dbReference type="PROSITE" id="PS50118"/>
    </source>
</evidence>
<evidence type="ECO:0000256" key="5">
    <source>
        <dbReference type="ARBA" id="ARBA00022454"/>
    </source>
</evidence>
<dbReference type="Pfam" id="PF00505">
    <property type="entry name" value="HMG_box"/>
    <property type="match status" value="1"/>
</dbReference>
<dbReference type="FunFam" id="2.30.29.30:FF:000214">
    <property type="entry name" value="FACT complex subunit SSRP1"/>
    <property type="match status" value="1"/>
</dbReference>
<dbReference type="Gene3D" id="2.30.29.30">
    <property type="entry name" value="Pleckstrin-homology domain (PH domain)/Phosphotyrosine-binding domain (PTB)"/>
    <property type="match status" value="1"/>
</dbReference>
<comment type="similarity">
    <text evidence="3">Belongs to the SSRP1 family.</text>
</comment>
<keyword evidence="11" id="KW-0234">DNA repair</keyword>
<dbReference type="GO" id="GO:0006281">
    <property type="term" value="P:DNA repair"/>
    <property type="evidence" value="ECO:0007669"/>
    <property type="project" value="UniProtKB-KW"/>
</dbReference>
<keyword evidence="7" id="KW-0227">DNA damage</keyword>
<dbReference type="SMART" id="SM01287">
    <property type="entry name" value="Rtt106"/>
    <property type="match status" value="1"/>
</dbReference>
<evidence type="ECO:0000256" key="6">
    <source>
        <dbReference type="ARBA" id="ARBA00022705"/>
    </source>
</evidence>
<dbReference type="Pfam" id="PF01585">
    <property type="entry name" value="G-patch"/>
    <property type="match status" value="1"/>
</dbReference>
<dbReference type="PANTHER" id="PTHR14894:SF0">
    <property type="entry name" value="CDK5 REGULATORY SUBUNIT-ASSOCIATED PROTEIN 3"/>
    <property type="match status" value="1"/>
</dbReference>
<keyword evidence="6" id="KW-0235">DNA replication</keyword>
<dbReference type="Proteomes" id="UP000233837">
    <property type="component" value="Unassembled WGS sequence"/>
</dbReference>